<proteinExistence type="predicted"/>
<evidence type="ECO:0000313" key="2">
    <source>
        <dbReference type="EMBL" id="TBU66115.1"/>
    </source>
</evidence>
<evidence type="ECO:0000313" key="3">
    <source>
        <dbReference type="Proteomes" id="UP000292082"/>
    </source>
</evidence>
<feature type="compositionally biased region" description="Pro residues" evidence="1">
    <location>
        <begin position="82"/>
        <end position="96"/>
    </location>
</feature>
<sequence>MSPAQAALAAAQPGLVAVAVAVDPAAACNCALPAPAHAQQPRTRSPRSWRTSALALCPSLELSCAGLPMYSRHQRVRSSYTCPPPPPRPTAPPERPLPVGVFSGILSLPAFHRASMTRACTRTYTAYVPSNRRIITPRNLRFSAF</sequence>
<organism evidence="2 3">
    <name type="scientific">Dichomitus squalens</name>
    <dbReference type="NCBI Taxonomy" id="114155"/>
    <lineage>
        <taxon>Eukaryota</taxon>
        <taxon>Fungi</taxon>
        <taxon>Dikarya</taxon>
        <taxon>Basidiomycota</taxon>
        <taxon>Agaricomycotina</taxon>
        <taxon>Agaricomycetes</taxon>
        <taxon>Polyporales</taxon>
        <taxon>Polyporaceae</taxon>
        <taxon>Dichomitus</taxon>
    </lineage>
</organism>
<keyword evidence="3" id="KW-1185">Reference proteome</keyword>
<dbReference type="AlphaFoldDB" id="A0A4Q9QEF8"/>
<reference evidence="2 3" key="1">
    <citation type="submission" date="2019-01" db="EMBL/GenBank/DDBJ databases">
        <title>Draft genome sequences of three monokaryotic isolates of the white-rot basidiomycete fungus Dichomitus squalens.</title>
        <authorList>
            <consortium name="DOE Joint Genome Institute"/>
            <person name="Lopez S.C."/>
            <person name="Andreopoulos B."/>
            <person name="Pangilinan J."/>
            <person name="Lipzen A."/>
            <person name="Riley R."/>
            <person name="Ahrendt S."/>
            <person name="Ng V."/>
            <person name="Barry K."/>
            <person name="Daum C."/>
            <person name="Grigoriev I.V."/>
            <person name="Hilden K.S."/>
            <person name="Makela M.R."/>
            <person name="de Vries R.P."/>
        </authorList>
    </citation>
    <scope>NUCLEOTIDE SEQUENCE [LARGE SCALE GENOMIC DNA]</scope>
    <source>
        <strain evidence="2 3">CBS 464.89</strain>
    </source>
</reference>
<feature type="region of interest" description="Disordered" evidence="1">
    <location>
        <begin position="76"/>
        <end position="96"/>
    </location>
</feature>
<gene>
    <name evidence="2" type="ORF">BD310DRAFT_42795</name>
</gene>
<name>A0A4Q9QEF8_9APHY</name>
<protein>
    <submittedName>
        <fullName evidence="2">Uncharacterized protein</fullName>
    </submittedName>
</protein>
<evidence type="ECO:0000256" key="1">
    <source>
        <dbReference type="SAM" id="MobiDB-lite"/>
    </source>
</evidence>
<accession>A0A4Q9QEF8</accession>
<dbReference type="Proteomes" id="UP000292082">
    <property type="component" value="Unassembled WGS sequence"/>
</dbReference>
<dbReference type="EMBL" id="ML145084">
    <property type="protein sequence ID" value="TBU66115.1"/>
    <property type="molecule type" value="Genomic_DNA"/>
</dbReference>